<dbReference type="Gene3D" id="1.10.510.10">
    <property type="entry name" value="Transferase(Phosphotransferase) domain 1"/>
    <property type="match status" value="1"/>
</dbReference>
<dbReference type="Proteomes" id="UP001178507">
    <property type="component" value="Unassembled WGS sequence"/>
</dbReference>
<evidence type="ECO:0000256" key="3">
    <source>
        <dbReference type="ARBA" id="ARBA00022679"/>
    </source>
</evidence>
<name>A0AA36NB35_9DINO</name>
<dbReference type="FunFam" id="1.10.510.10:FF:000624">
    <property type="entry name" value="Mitogen-activated protein kinase"/>
    <property type="match status" value="1"/>
</dbReference>
<dbReference type="SUPFAM" id="SSF56112">
    <property type="entry name" value="Protein kinase-like (PK-like)"/>
    <property type="match status" value="1"/>
</dbReference>
<evidence type="ECO:0000256" key="7">
    <source>
        <dbReference type="PROSITE-ProRule" id="PRU10141"/>
    </source>
</evidence>
<feature type="transmembrane region" description="Helical" evidence="8">
    <location>
        <begin position="285"/>
        <end position="307"/>
    </location>
</feature>
<evidence type="ECO:0000313" key="11">
    <source>
        <dbReference type="Proteomes" id="UP001178507"/>
    </source>
</evidence>
<dbReference type="GO" id="GO:0005524">
    <property type="term" value="F:ATP binding"/>
    <property type="evidence" value="ECO:0007669"/>
    <property type="project" value="UniProtKB-UniRule"/>
</dbReference>
<accession>A0AA36NB35</accession>
<dbReference type="Gene3D" id="3.30.200.20">
    <property type="entry name" value="Phosphorylase Kinase, domain 1"/>
    <property type="match status" value="1"/>
</dbReference>
<gene>
    <name evidence="10" type="ORF">EVOR1521_LOCUS22945</name>
</gene>
<evidence type="ECO:0000256" key="1">
    <source>
        <dbReference type="ARBA" id="ARBA00005527"/>
    </source>
</evidence>
<feature type="transmembrane region" description="Helical" evidence="8">
    <location>
        <begin position="158"/>
        <end position="179"/>
    </location>
</feature>
<dbReference type="EMBL" id="CAUJNA010003335">
    <property type="protein sequence ID" value="CAJ1399409.1"/>
    <property type="molecule type" value="Genomic_DNA"/>
</dbReference>
<dbReference type="SMART" id="SM00220">
    <property type="entry name" value="S_TKc"/>
    <property type="match status" value="1"/>
</dbReference>
<dbReference type="GO" id="GO:0022857">
    <property type="term" value="F:transmembrane transporter activity"/>
    <property type="evidence" value="ECO:0007669"/>
    <property type="project" value="InterPro"/>
</dbReference>
<feature type="binding site" evidence="7">
    <location>
        <position position="765"/>
    </location>
    <ligand>
        <name>ATP</name>
        <dbReference type="ChEBI" id="CHEBI:30616"/>
    </ligand>
</feature>
<dbReference type="PROSITE" id="PS00108">
    <property type="entry name" value="PROTEIN_KINASE_ST"/>
    <property type="match status" value="1"/>
</dbReference>
<dbReference type="InterPro" id="IPR036259">
    <property type="entry name" value="MFS_trans_sf"/>
</dbReference>
<keyword evidence="6 7" id="KW-0067">ATP-binding</keyword>
<evidence type="ECO:0000256" key="6">
    <source>
        <dbReference type="ARBA" id="ARBA00022840"/>
    </source>
</evidence>
<dbReference type="Pfam" id="PF07690">
    <property type="entry name" value="MFS_1"/>
    <property type="match status" value="1"/>
</dbReference>
<dbReference type="InterPro" id="IPR000719">
    <property type="entry name" value="Prot_kinase_dom"/>
</dbReference>
<feature type="transmembrane region" description="Helical" evidence="8">
    <location>
        <begin position="349"/>
        <end position="370"/>
    </location>
</feature>
<keyword evidence="5" id="KW-0418">Kinase</keyword>
<evidence type="ECO:0000259" key="9">
    <source>
        <dbReference type="PROSITE" id="PS50011"/>
    </source>
</evidence>
<feature type="transmembrane region" description="Helical" evidence="8">
    <location>
        <begin position="218"/>
        <end position="237"/>
    </location>
</feature>
<dbReference type="GO" id="GO:0007165">
    <property type="term" value="P:signal transduction"/>
    <property type="evidence" value="ECO:0007669"/>
    <property type="project" value="TreeGrafter"/>
</dbReference>
<feature type="transmembrane region" description="Helical" evidence="8">
    <location>
        <begin position="95"/>
        <end position="113"/>
    </location>
</feature>
<dbReference type="Pfam" id="PF00069">
    <property type="entry name" value="Pkinase"/>
    <property type="match status" value="1"/>
</dbReference>
<keyword evidence="8" id="KW-1133">Transmembrane helix</keyword>
<dbReference type="PANTHER" id="PTHR24057:SF0">
    <property type="entry name" value="PROTEIN KINASE SHAGGY-RELATED"/>
    <property type="match status" value="1"/>
</dbReference>
<dbReference type="AlphaFoldDB" id="A0AA36NB35"/>
<dbReference type="PANTHER" id="PTHR24057">
    <property type="entry name" value="GLYCOGEN SYNTHASE KINASE-3 ALPHA"/>
    <property type="match status" value="1"/>
</dbReference>
<dbReference type="SUPFAM" id="SSF103473">
    <property type="entry name" value="MFS general substrate transporter"/>
    <property type="match status" value="1"/>
</dbReference>
<dbReference type="GO" id="GO:0004674">
    <property type="term" value="F:protein serine/threonine kinase activity"/>
    <property type="evidence" value="ECO:0007669"/>
    <property type="project" value="UniProtKB-KW"/>
</dbReference>
<protein>
    <recommendedName>
        <fullName evidence="9">Protein kinase domain-containing protein</fullName>
    </recommendedName>
</protein>
<dbReference type="GO" id="GO:0005737">
    <property type="term" value="C:cytoplasm"/>
    <property type="evidence" value="ECO:0007669"/>
    <property type="project" value="TreeGrafter"/>
</dbReference>
<dbReference type="InterPro" id="IPR039192">
    <property type="entry name" value="STKc_GSK3"/>
</dbReference>
<dbReference type="InterPro" id="IPR017441">
    <property type="entry name" value="Protein_kinase_ATP_BS"/>
</dbReference>
<evidence type="ECO:0000313" key="10">
    <source>
        <dbReference type="EMBL" id="CAJ1399409.1"/>
    </source>
</evidence>
<evidence type="ECO:0000256" key="2">
    <source>
        <dbReference type="ARBA" id="ARBA00022527"/>
    </source>
</evidence>
<dbReference type="InterPro" id="IPR011009">
    <property type="entry name" value="Kinase-like_dom_sf"/>
</dbReference>
<sequence length="1066" mass="117573">MLDRNALLFIGLQFGSRFANSFLVTAARYELLEAGGIMQFAGAQVATNVARMIVSQIAGLLTDNFALKRMYVASEACNLVLALAMLGCGHRHGGMLFVLNVGLGLLFAFSQPVTKSMPPAVAAREDLAVINGWDLTCDKVGRYLAPFAYAVVSSSHGFNFAVVLSCFMYAILAILRTLVQVTEPTARKSSKGRATVRQKLGGLLQQILDGIMSLRRDAVLRLLILNTLATNVFLYPLNSVHFPVLFKQVAERVERPAAELTAVDHLLNGVMLALDIKKKDMWRNYSALVSLGGVAGPFLSNALIYMLESHSSTRLVCRLWVGVNFGIVGQIVTMALLAVIVSFSDVLGAGWLVFNLVSAWIVTISVNNIVTTYFNSISQERLQHNERGRFIANIMTIFTLGSSGGTLLFGWVLSATGGVSGSVNLLICGLAVKIALLVRSLDAEEDKLLLDDGDGSAKRPRGGFATESSATALAQRLKSDPALLGGQCDDFARAASGKWAELCGLGDKAKDELWYWEGYQALADEEPKHQLLRQVKQDFAEMEETLLELGASKEEAKKALCPQAVESLCEVLLQLLDLRQSQDAADDAKRFFALRIDINQEGCLKFHDDRCFTDLRLCLALQGPGPVLALPENVDWQFWESEKGLLNSEEDSLETIQNWNKRVCPSDKETAVPPGSLLFLRGGEQATPVLQRSSGADGVPARLSITLDYVTQDVKAAVTRKRKADEEPPELQTRTYTAQRVLGKGSFGVVYQAQVLETGETVAIKSIKMQEKDREVQILKELDGHPNIVCLHGAFLSDEGTAGQGTRLNLVLEFLSDTLHRVIKHYNQLGKKMEAFYAKLYQFQLMRGLAFVHGRGIVHCDLKPQNLLLDGKSQTLKICDFGTAKRMIFGEPQRTYMVSRYYRAPELILGATNYTTAVDLWSAGCVFGELILGQPLFTGKDGIDQLVQIVKVLGTPSPTQLRAMNPNYPDYEFTPQITPHTWDKVLRGWAPPHACDLIGLMLTYDPAARSPPLHILLHPFFSELRSADKKEQCRMLFNFREDELWWLTGKEKQALIPSWASDKPAA</sequence>
<keyword evidence="8" id="KW-0472">Membrane</keyword>
<dbReference type="PROSITE" id="PS00107">
    <property type="entry name" value="PROTEIN_KINASE_ATP"/>
    <property type="match status" value="1"/>
</dbReference>
<evidence type="ECO:0000256" key="8">
    <source>
        <dbReference type="SAM" id="Phobius"/>
    </source>
</evidence>
<dbReference type="GO" id="GO:0005634">
    <property type="term" value="C:nucleus"/>
    <property type="evidence" value="ECO:0007669"/>
    <property type="project" value="TreeGrafter"/>
</dbReference>
<dbReference type="PROSITE" id="PS50011">
    <property type="entry name" value="PROTEIN_KINASE_DOM"/>
    <property type="match status" value="1"/>
</dbReference>
<dbReference type="InterPro" id="IPR011701">
    <property type="entry name" value="MFS"/>
</dbReference>
<feature type="transmembrane region" description="Helical" evidence="8">
    <location>
        <begin position="319"/>
        <end position="343"/>
    </location>
</feature>
<keyword evidence="2" id="KW-0723">Serine/threonine-protein kinase</keyword>
<keyword evidence="8" id="KW-0812">Transmembrane</keyword>
<dbReference type="InterPro" id="IPR050591">
    <property type="entry name" value="GSK-3"/>
</dbReference>
<evidence type="ECO:0000256" key="5">
    <source>
        <dbReference type="ARBA" id="ARBA00022777"/>
    </source>
</evidence>
<reference evidence="10" key="1">
    <citation type="submission" date="2023-08" db="EMBL/GenBank/DDBJ databases">
        <authorList>
            <person name="Chen Y."/>
            <person name="Shah S."/>
            <person name="Dougan E. K."/>
            <person name="Thang M."/>
            <person name="Chan C."/>
        </authorList>
    </citation>
    <scope>NUCLEOTIDE SEQUENCE</scope>
</reference>
<keyword evidence="4 7" id="KW-0547">Nucleotide-binding</keyword>
<dbReference type="InterPro" id="IPR008271">
    <property type="entry name" value="Ser/Thr_kinase_AS"/>
</dbReference>
<dbReference type="GO" id="GO:0030154">
    <property type="term" value="P:cell differentiation"/>
    <property type="evidence" value="ECO:0007669"/>
    <property type="project" value="TreeGrafter"/>
</dbReference>
<proteinExistence type="inferred from homology"/>
<feature type="transmembrane region" description="Helical" evidence="8">
    <location>
        <begin position="390"/>
        <end position="413"/>
    </location>
</feature>
<keyword evidence="3" id="KW-0808">Transferase</keyword>
<evidence type="ECO:0000256" key="4">
    <source>
        <dbReference type="ARBA" id="ARBA00022741"/>
    </source>
</evidence>
<comment type="caution">
    <text evidence="10">The sequence shown here is derived from an EMBL/GenBank/DDBJ whole genome shotgun (WGS) entry which is preliminary data.</text>
</comment>
<dbReference type="CDD" id="cd14137">
    <property type="entry name" value="STKc_GSK3"/>
    <property type="match status" value="1"/>
</dbReference>
<dbReference type="Gene3D" id="1.20.1250.20">
    <property type="entry name" value="MFS general substrate transporter like domains"/>
    <property type="match status" value="1"/>
</dbReference>
<organism evidence="10 11">
    <name type="scientific">Effrenium voratum</name>
    <dbReference type="NCBI Taxonomy" id="2562239"/>
    <lineage>
        <taxon>Eukaryota</taxon>
        <taxon>Sar</taxon>
        <taxon>Alveolata</taxon>
        <taxon>Dinophyceae</taxon>
        <taxon>Suessiales</taxon>
        <taxon>Symbiodiniaceae</taxon>
        <taxon>Effrenium</taxon>
    </lineage>
</organism>
<feature type="domain" description="Protein kinase" evidence="9">
    <location>
        <begin position="736"/>
        <end position="1021"/>
    </location>
</feature>
<keyword evidence="11" id="KW-1185">Reference proteome</keyword>
<comment type="similarity">
    <text evidence="1">Belongs to the protein kinase superfamily. CMGC Ser/Thr protein kinase family. GSK-3 subfamily.</text>
</comment>